<dbReference type="CDD" id="cd03257">
    <property type="entry name" value="ABC_NikE_OppD_transporters"/>
    <property type="match status" value="1"/>
</dbReference>
<dbReference type="InterPro" id="IPR050388">
    <property type="entry name" value="ABC_Ni/Peptide_Import"/>
</dbReference>
<comment type="similarity">
    <text evidence="2">Belongs to the ABC transporter superfamily.</text>
</comment>
<evidence type="ECO:0000256" key="2">
    <source>
        <dbReference type="ARBA" id="ARBA00005417"/>
    </source>
</evidence>
<dbReference type="InterPro" id="IPR003439">
    <property type="entry name" value="ABC_transporter-like_ATP-bd"/>
</dbReference>
<organism evidence="10 11">
    <name type="scientific">Actinomadura fibrosa</name>
    <dbReference type="NCBI Taxonomy" id="111802"/>
    <lineage>
        <taxon>Bacteria</taxon>
        <taxon>Bacillati</taxon>
        <taxon>Actinomycetota</taxon>
        <taxon>Actinomycetes</taxon>
        <taxon>Streptosporangiales</taxon>
        <taxon>Thermomonosporaceae</taxon>
        <taxon>Actinomadura</taxon>
    </lineage>
</organism>
<dbReference type="InterPro" id="IPR017871">
    <property type="entry name" value="ABC_transporter-like_CS"/>
</dbReference>
<protein>
    <submittedName>
        <fullName evidence="10">ABC transporter ATP-binding protein</fullName>
    </submittedName>
</protein>
<dbReference type="Pfam" id="PF08352">
    <property type="entry name" value="oligo_HPY"/>
    <property type="match status" value="1"/>
</dbReference>
<feature type="region of interest" description="Disordered" evidence="8">
    <location>
        <begin position="250"/>
        <end position="269"/>
    </location>
</feature>
<comment type="caution">
    <text evidence="10">The sequence shown here is derived from an EMBL/GenBank/DDBJ whole genome shotgun (WGS) entry which is preliminary data.</text>
</comment>
<feature type="region of interest" description="Disordered" evidence="8">
    <location>
        <begin position="346"/>
        <end position="439"/>
    </location>
</feature>
<feature type="domain" description="ABC transporter" evidence="9">
    <location>
        <begin position="4"/>
        <end position="253"/>
    </location>
</feature>
<keyword evidence="3" id="KW-0813">Transport</keyword>
<dbReference type="InterPro" id="IPR013563">
    <property type="entry name" value="Oligopep_ABC_C"/>
</dbReference>
<keyword evidence="7" id="KW-0472">Membrane</keyword>
<evidence type="ECO:0000313" key="10">
    <source>
        <dbReference type="EMBL" id="MFD0690390.1"/>
    </source>
</evidence>
<proteinExistence type="inferred from homology"/>
<keyword evidence="6 10" id="KW-0067">ATP-binding</keyword>
<dbReference type="PROSITE" id="PS50893">
    <property type="entry name" value="ABC_TRANSPORTER_2"/>
    <property type="match status" value="1"/>
</dbReference>
<evidence type="ECO:0000256" key="5">
    <source>
        <dbReference type="ARBA" id="ARBA00022741"/>
    </source>
</evidence>
<dbReference type="SMART" id="SM00382">
    <property type="entry name" value="AAA"/>
    <property type="match status" value="1"/>
</dbReference>
<dbReference type="EMBL" id="JBHTGP010000018">
    <property type="protein sequence ID" value="MFD0690390.1"/>
    <property type="molecule type" value="Genomic_DNA"/>
</dbReference>
<feature type="compositionally biased region" description="Low complexity" evidence="8">
    <location>
        <begin position="383"/>
        <end position="407"/>
    </location>
</feature>
<dbReference type="Proteomes" id="UP001597063">
    <property type="component" value="Unassembled WGS sequence"/>
</dbReference>
<feature type="compositionally biased region" description="Basic and acidic residues" evidence="8">
    <location>
        <begin position="409"/>
        <end position="420"/>
    </location>
</feature>
<dbReference type="Pfam" id="PF00005">
    <property type="entry name" value="ABC_tran"/>
    <property type="match status" value="1"/>
</dbReference>
<dbReference type="NCBIfam" id="TIGR01727">
    <property type="entry name" value="oligo_HPY"/>
    <property type="match status" value="1"/>
</dbReference>
<evidence type="ECO:0000256" key="1">
    <source>
        <dbReference type="ARBA" id="ARBA00004202"/>
    </source>
</evidence>
<dbReference type="GO" id="GO:0005524">
    <property type="term" value="F:ATP binding"/>
    <property type="evidence" value="ECO:0007669"/>
    <property type="project" value="UniProtKB-KW"/>
</dbReference>
<comment type="subcellular location">
    <subcellularLocation>
        <location evidence="1">Cell membrane</location>
        <topology evidence="1">Peripheral membrane protein</topology>
    </subcellularLocation>
</comment>
<dbReference type="SUPFAM" id="SSF52540">
    <property type="entry name" value="P-loop containing nucleoside triphosphate hydrolases"/>
    <property type="match status" value="1"/>
</dbReference>
<accession>A0ABW2Y0L3</accession>
<dbReference type="PANTHER" id="PTHR43297:SF2">
    <property type="entry name" value="DIPEPTIDE TRANSPORT ATP-BINDING PROTEIN DPPD"/>
    <property type="match status" value="1"/>
</dbReference>
<sequence>MSLLEVTDLRVSFSTPDGTVRAVRGVSFAVDRGRTLGIVGESGSGKSVSTQTLMGLTPGADVRGSALFEGRDLLTAGEREMRGIRGAEIAMIFQDPLSSLHPLYRVGWQIEEMIRAHEPGTGKRRARERAVEMLGLVGIPQPARRADEYPHQFSGGMRQRAMIAMALALNPKLIIADEPTTALDATVQAQILDLMRRLQGEFGTALIMITHDLGVIADMADDVLVMYGGKAAERAGRRPLYHRPHHPYTKGLLESAPSAAGGRDRLKPIPGQPPSLINVPSGCVFHPRCAYVMDRCVPDDPPLEPVADDPGHVSACWLPHEALGLGEDAERLRLRAVEEGRGTLGRRLRATAAGDAAEAGDTRAPSGEGEPGTGGVPRHGRAPRTGDPPGAAGGATRSGAAPAADGGPAEDRGLAEDHGLAQDGGLAEGGGTRPDGSGG</sequence>
<dbReference type="InterPro" id="IPR027417">
    <property type="entry name" value="P-loop_NTPase"/>
</dbReference>
<keyword evidence="11" id="KW-1185">Reference proteome</keyword>
<dbReference type="InterPro" id="IPR003593">
    <property type="entry name" value="AAA+_ATPase"/>
</dbReference>
<feature type="compositionally biased region" description="Low complexity" evidence="8">
    <location>
        <begin position="350"/>
        <end position="364"/>
    </location>
</feature>
<dbReference type="PANTHER" id="PTHR43297">
    <property type="entry name" value="OLIGOPEPTIDE TRANSPORT ATP-BINDING PROTEIN APPD"/>
    <property type="match status" value="1"/>
</dbReference>
<evidence type="ECO:0000256" key="7">
    <source>
        <dbReference type="ARBA" id="ARBA00023136"/>
    </source>
</evidence>
<dbReference type="RefSeq" id="WP_378325214.1">
    <property type="nucleotide sequence ID" value="NZ_JBHTGP010000018.1"/>
</dbReference>
<evidence type="ECO:0000256" key="3">
    <source>
        <dbReference type="ARBA" id="ARBA00022448"/>
    </source>
</evidence>
<name>A0ABW2Y0L3_9ACTN</name>
<evidence type="ECO:0000256" key="6">
    <source>
        <dbReference type="ARBA" id="ARBA00022840"/>
    </source>
</evidence>
<keyword evidence="4" id="KW-1003">Cell membrane</keyword>
<dbReference type="PROSITE" id="PS00211">
    <property type="entry name" value="ABC_TRANSPORTER_1"/>
    <property type="match status" value="1"/>
</dbReference>
<evidence type="ECO:0000256" key="4">
    <source>
        <dbReference type="ARBA" id="ARBA00022475"/>
    </source>
</evidence>
<reference evidence="11" key="1">
    <citation type="journal article" date="2019" name="Int. J. Syst. Evol. Microbiol.">
        <title>The Global Catalogue of Microorganisms (GCM) 10K type strain sequencing project: providing services to taxonomists for standard genome sequencing and annotation.</title>
        <authorList>
            <consortium name="The Broad Institute Genomics Platform"/>
            <consortium name="The Broad Institute Genome Sequencing Center for Infectious Disease"/>
            <person name="Wu L."/>
            <person name="Ma J."/>
        </authorList>
    </citation>
    <scope>NUCLEOTIDE SEQUENCE [LARGE SCALE GENOMIC DNA]</scope>
    <source>
        <strain evidence="11">JCM 9371</strain>
    </source>
</reference>
<dbReference type="Gene3D" id="3.40.50.300">
    <property type="entry name" value="P-loop containing nucleotide triphosphate hydrolases"/>
    <property type="match status" value="1"/>
</dbReference>
<evidence type="ECO:0000313" key="11">
    <source>
        <dbReference type="Proteomes" id="UP001597063"/>
    </source>
</evidence>
<feature type="compositionally biased region" description="Gly residues" evidence="8">
    <location>
        <begin position="426"/>
        <end position="439"/>
    </location>
</feature>
<gene>
    <name evidence="10" type="ORF">ACFQZM_38280</name>
</gene>
<evidence type="ECO:0000259" key="9">
    <source>
        <dbReference type="PROSITE" id="PS50893"/>
    </source>
</evidence>
<evidence type="ECO:0000256" key="8">
    <source>
        <dbReference type="SAM" id="MobiDB-lite"/>
    </source>
</evidence>
<keyword evidence="5" id="KW-0547">Nucleotide-binding</keyword>